<feature type="transmembrane region" description="Helical" evidence="7">
    <location>
        <begin position="36"/>
        <end position="59"/>
    </location>
</feature>
<feature type="transmembrane region" description="Helical" evidence="7">
    <location>
        <begin position="237"/>
        <end position="260"/>
    </location>
</feature>
<gene>
    <name evidence="9" type="ORF">SAMN04488044_1917</name>
</gene>
<evidence type="ECO:0000313" key="9">
    <source>
        <dbReference type="EMBL" id="SHH10749.1"/>
    </source>
</evidence>
<keyword evidence="10" id="KW-1185">Reference proteome</keyword>
<evidence type="ECO:0000313" key="10">
    <source>
        <dbReference type="Proteomes" id="UP000184211"/>
    </source>
</evidence>
<dbReference type="InterPro" id="IPR000515">
    <property type="entry name" value="MetI-like"/>
</dbReference>
<proteinExistence type="inferred from homology"/>
<feature type="transmembrane region" description="Helical" evidence="7">
    <location>
        <begin position="196"/>
        <end position="216"/>
    </location>
</feature>
<keyword evidence="6 7" id="KW-0472">Membrane</keyword>
<dbReference type="OrthoDB" id="9773727at2"/>
<dbReference type="GO" id="GO:0055085">
    <property type="term" value="P:transmembrane transport"/>
    <property type="evidence" value="ECO:0007669"/>
    <property type="project" value="InterPro"/>
</dbReference>
<dbReference type="PANTHER" id="PTHR43005">
    <property type="entry name" value="BLR7065 PROTEIN"/>
    <property type="match status" value="1"/>
</dbReference>
<dbReference type="Pfam" id="PF00528">
    <property type="entry name" value="BPD_transp_1"/>
    <property type="match status" value="1"/>
</dbReference>
<comment type="similarity">
    <text evidence="7">Belongs to the binding-protein-dependent transport system permease family.</text>
</comment>
<evidence type="ECO:0000256" key="3">
    <source>
        <dbReference type="ARBA" id="ARBA00022475"/>
    </source>
</evidence>
<dbReference type="CDD" id="cd06261">
    <property type="entry name" value="TM_PBP2"/>
    <property type="match status" value="1"/>
</dbReference>
<comment type="subcellular location">
    <subcellularLocation>
        <location evidence="1 7">Cell membrane</location>
        <topology evidence="1 7">Multi-pass membrane protein</topology>
    </subcellularLocation>
</comment>
<reference evidence="10" key="1">
    <citation type="submission" date="2016-11" db="EMBL/GenBank/DDBJ databases">
        <authorList>
            <person name="Varghese N."/>
            <person name="Submissions S."/>
        </authorList>
    </citation>
    <scope>NUCLEOTIDE SEQUENCE [LARGE SCALE GENOMIC DNA]</scope>
    <source>
        <strain evidence="10">DSM 28223</strain>
    </source>
</reference>
<feature type="transmembrane region" description="Helical" evidence="7">
    <location>
        <begin position="136"/>
        <end position="156"/>
    </location>
</feature>
<feature type="domain" description="ABC transmembrane type-1" evidence="8">
    <location>
        <begin position="98"/>
        <end position="307"/>
    </location>
</feature>
<dbReference type="STRING" id="870908.SAMN04488044_1917"/>
<evidence type="ECO:0000256" key="5">
    <source>
        <dbReference type="ARBA" id="ARBA00022989"/>
    </source>
</evidence>
<dbReference type="PANTHER" id="PTHR43005:SF1">
    <property type="entry name" value="SPERMIDINE_PUTRESCINE TRANSPORT SYSTEM PERMEASE PROTEIN"/>
    <property type="match status" value="1"/>
</dbReference>
<feature type="transmembrane region" description="Helical" evidence="7">
    <location>
        <begin position="102"/>
        <end position="124"/>
    </location>
</feature>
<evidence type="ECO:0000256" key="6">
    <source>
        <dbReference type="ARBA" id="ARBA00023136"/>
    </source>
</evidence>
<keyword evidence="4 7" id="KW-0812">Transmembrane</keyword>
<dbReference type="SUPFAM" id="SSF161098">
    <property type="entry name" value="MetI-like"/>
    <property type="match status" value="1"/>
</dbReference>
<evidence type="ECO:0000256" key="2">
    <source>
        <dbReference type="ARBA" id="ARBA00022448"/>
    </source>
</evidence>
<evidence type="ECO:0000256" key="4">
    <source>
        <dbReference type="ARBA" id="ARBA00022692"/>
    </source>
</evidence>
<keyword evidence="3" id="KW-1003">Cell membrane</keyword>
<evidence type="ECO:0000256" key="1">
    <source>
        <dbReference type="ARBA" id="ARBA00004651"/>
    </source>
</evidence>
<feature type="transmembrane region" description="Helical" evidence="7">
    <location>
        <begin position="286"/>
        <end position="308"/>
    </location>
</feature>
<dbReference type="GO" id="GO:0005886">
    <property type="term" value="C:plasma membrane"/>
    <property type="evidence" value="ECO:0007669"/>
    <property type="project" value="UniProtKB-SubCell"/>
</dbReference>
<sequence length="316" mass="35142">MTELSSNTSASLASNVGEKRGYWSRVGRDGRKLGKWFVAPTVALLIFIVIFPLLMQLYLSFTWWTPLDGVPWYQAYESFNWGENYLILAYDPAFWAALWRTAMIMLVAVPAQFFLGLGLAYLFIDKFPGRKVFYSIVLTPMMVVPAVVGLMFFLLFQGTGPVNDSLGLPASFSWLTDPNRALISVIIADTWQWTPLMFLILLAGMLGVPSDQLLAARLLGGSNWQNFYKIILPRMKSVIAIAIVLRLVECFKIFDLIFIMTSGGPGVATETISLFLYKKTFADLDWAYVGAVGLAVLIVLSLIAAFGLSRVAKNKG</sequence>
<dbReference type="Gene3D" id="1.10.3720.10">
    <property type="entry name" value="MetI-like"/>
    <property type="match status" value="1"/>
</dbReference>
<accession>A0A1M5QAI9</accession>
<dbReference type="RefSeq" id="WP_072792834.1">
    <property type="nucleotide sequence ID" value="NZ_FQWM01000003.1"/>
</dbReference>
<dbReference type="InterPro" id="IPR035906">
    <property type="entry name" value="MetI-like_sf"/>
</dbReference>
<keyword evidence="5 7" id="KW-1133">Transmembrane helix</keyword>
<dbReference type="EMBL" id="FQWM01000003">
    <property type="protein sequence ID" value="SHH10749.1"/>
    <property type="molecule type" value="Genomic_DNA"/>
</dbReference>
<dbReference type="PROSITE" id="PS50928">
    <property type="entry name" value="ABC_TM1"/>
    <property type="match status" value="1"/>
</dbReference>
<name>A0A1M5QAI9_9RHOB</name>
<dbReference type="AlphaFoldDB" id="A0A1M5QAI9"/>
<dbReference type="Proteomes" id="UP000184211">
    <property type="component" value="Unassembled WGS sequence"/>
</dbReference>
<protein>
    <submittedName>
        <fullName evidence="9">Carbohydrate ABC transporter membrane protein 1, CUT1 family</fullName>
    </submittedName>
</protein>
<organism evidence="9 10">
    <name type="scientific">Cognatishimia maritima</name>
    <dbReference type="NCBI Taxonomy" id="870908"/>
    <lineage>
        <taxon>Bacteria</taxon>
        <taxon>Pseudomonadati</taxon>
        <taxon>Pseudomonadota</taxon>
        <taxon>Alphaproteobacteria</taxon>
        <taxon>Rhodobacterales</taxon>
        <taxon>Paracoccaceae</taxon>
        <taxon>Cognatishimia</taxon>
    </lineage>
</organism>
<evidence type="ECO:0000256" key="7">
    <source>
        <dbReference type="RuleBase" id="RU363032"/>
    </source>
</evidence>
<keyword evidence="2 7" id="KW-0813">Transport</keyword>
<evidence type="ECO:0000259" key="8">
    <source>
        <dbReference type="PROSITE" id="PS50928"/>
    </source>
</evidence>